<evidence type="ECO:0000313" key="1">
    <source>
        <dbReference type="EMBL" id="RYO76451.1"/>
    </source>
</evidence>
<dbReference type="Proteomes" id="UP000294003">
    <property type="component" value="Unassembled WGS sequence"/>
</dbReference>
<organism evidence="1 2">
    <name type="scientific">Monosporascus cannonballus</name>
    <dbReference type="NCBI Taxonomy" id="155416"/>
    <lineage>
        <taxon>Eukaryota</taxon>
        <taxon>Fungi</taxon>
        <taxon>Dikarya</taxon>
        <taxon>Ascomycota</taxon>
        <taxon>Pezizomycotina</taxon>
        <taxon>Sordariomycetes</taxon>
        <taxon>Xylariomycetidae</taxon>
        <taxon>Xylariales</taxon>
        <taxon>Xylariales incertae sedis</taxon>
        <taxon>Monosporascus</taxon>
    </lineage>
</organism>
<comment type="caution">
    <text evidence="1">The sequence shown here is derived from an EMBL/GenBank/DDBJ whole genome shotgun (WGS) entry which is preliminary data.</text>
</comment>
<protein>
    <submittedName>
        <fullName evidence="1">Uncharacterized protein</fullName>
    </submittedName>
</protein>
<proteinExistence type="predicted"/>
<dbReference type="EMBL" id="QJNS01000586">
    <property type="protein sequence ID" value="RYO76451.1"/>
    <property type="molecule type" value="Genomic_DNA"/>
</dbReference>
<gene>
    <name evidence="1" type="ORF">DL762_009789</name>
</gene>
<evidence type="ECO:0000313" key="2">
    <source>
        <dbReference type="Proteomes" id="UP000294003"/>
    </source>
</evidence>
<accession>A0ABY0GVK9</accession>
<name>A0ABY0GVK9_9PEZI</name>
<sequence length="402" mass="46372">MLEQRGTEEIRAIQTLLQRIPNTEPSALGKEMATGDFEVVRDLPEELVVRFLLHSKTVGLMHAKDLDKGDTKTYDRATRAKAAKKQEEALLGEGKMPIATQQYLMACILTERENEFGARFDAEKNERLMDHRKSVLSELRSLAREIYWLDLSQTERADARKEANTMHQSLESHYELAAIQDCWCSAWNNSGKDVNPFRNYLKDQPAAKSRVWEFVEEDIFVTLDKNLDVVFCKVENIVQLLYGHNAMDLLDLAIDLWSLYAPLPLPETSRHVVDRHIRRIHPELDTARAAVETLPNAKMCVAHYGCWADKFDTFGRHIWRTMDALIGRLERRVILLGVFPKFAKAVFGKASEIMWFMIQPLDNDYYKECVEVFENLPEDAKLSVDQFQIWISLFVLGINGYT</sequence>
<keyword evidence="2" id="KW-1185">Reference proteome</keyword>
<reference evidence="1 2" key="1">
    <citation type="submission" date="2018-06" db="EMBL/GenBank/DDBJ databases">
        <title>Complete Genomes of Monosporascus.</title>
        <authorList>
            <person name="Robinson A.J."/>
            <person name="Natvig D.O."/>
        </authorList>
    </citation>
    <scope>NUCLEOTIDE SEQUENCE [LARGE SCALE GENOMIC DNA]</scope>
    <source>
        <strain evidence="1 2">CBS 609.92</strain>
    </source>
</reference>